<organism evidence="2 3">
    <name type="scientific">Eumeta variegata</name>
    <name type="common">Bagworm moth</name>
    <name type="synonym">Eumeta japonica</name>
    <dbReference type="NCBI Taxonomy" id="151549"/>
    <lineage>
        <taxon>Eukaryota</taxon>
        <taxon>Metazoa</taxon>
        <taxon>Ecdysozoa</taxon>
        <taxon>Arthropoda</taxon>
        <taxon>Hexapoda</taxon>
        <taxon>Insecta</taxon>
        <taxon>Pterygota</taxon>
        <taxon>Neoptera</taxon>
        <taxon>Endopterygota</taxon>
        <taxon>Lepidoptera</taxon>
        <taxon>Glossata</taxon>
        <taxon>Ditrysia</taxon>
        <taxon>Tineoidea</taxon>
        <taxon>Psychidae</taxon>
        <taxon>Oiketicinae</taxon>
        <taxon>Eumeta</taxon>
    </lineage>
</organism>
<evidence type="ECO:0000256" key="1">
    <source>
        <dbReference type="SAM" id="MobiDB-lite"/>
    </source>
</evidence>
<protein>
    <submittedName>
        <fullName evidence="2">Uncharacterized protein</fullName>
    </submittedName>
</protein>
<accession>A0A4C1VFD3</accession>
<name>A0A4C1VFD3_EUMVA</name>
<sequence length="147" mass="16455">MPGRPRHRRMHAKQRDRRTVCPCPPATRPMLLANKFKAAANPVEKILILAEHAPLVEAIKIAKSNPPKNNVTSHPTLSRSRGRVSFVRLLPAQQSRSSTGKQQEGSSPPQGKLSSAQRRRRFIQNPIKWRNNRPSQCMSTTGVPMAL</sequence>
<comment type="caution">
    <text evidence="2">The sequence shown here is derived from an EMBL/GenBank/DDBJ whole genome shotgun (WGS) entry which is preliminary data.</text>
</comment>
<reference evidence="2 3" key="1">
    <citation type="journal article" date="2019" name="Commun. Biol.">
        <title>The bagworm genome reveals a unique fibroin gene that provides high tensile strength.</title>
        <authorList>
            <person name="Kono N."/>
            <person name="Nakamura H."/>
            <person name="Ohtoshi R."/>
            <person name="Tomita M."/>
            <person name="Numata K."/>
            <person name="Arakawa K."/>
        </authorList>
    </citation>
    <scope>NUCLEOTIDE SEQUENCE [LARGE SCALE GENOMIC DNA]</scope>
</reference>
<dbReference type="AlphaFoldDB" id="A0A4C1VFD3"/>
<dbReference type="Proteomes" id="UP000299102">
    <property type="component" value="Unassembled WGS sequence"/>
</dbReference>
<gene>
    <name evidence="2" type="ORF">EVAR_87954_1</name>
</gene>
<evidence type="ECO:0000313" key="3">
    <source>
        <dbReference type="Proteomes" id="UP000299102"/>
    </source>
</evidence>
<feature type="compositionally biased region" description="Polar residues" evidence="1">
    <location>
        <begin position="66"/>
        <end position="79"/>
    </location>
</feature>
<feature type="region of interest" description="Disordered" evidence="1">
    <location>
        <begin position="1"/>
        <end position="23"/>
    </location>
</feature>
<dbReference type="EMBL" id="BGZK01000318">
    <property type="protein sequence ID" value="GBP36375.1"/>
    <property type="molecule type" value="Genomic_DNA"/>
</dbReference>
<proteinExistence type="predicted"/>
<feature type="compositionally biased region" description="Basic residues" evidence="1">
    <location>
        <begin position="1"/>
        <end position="16"/>
    </location>
</feature>
<evidence type="ECO:0000313" key="2">
    <source>
        <dbReference type="EMBL" id="GBP36375.1"/>
    </source>
</evidence>
<feature type="compositionally biased region" description="Polar residues" evidence="1">
    <location>
        <begin position="132"/>
        <end position="147"/>
    </location>
</feature>
<feature type="compositionally biased region" description="Polar residues" evidence="1">
    <location>
        <begin position="92"/>
        <end position="116"/>
    </location>
</feature>
<feature type="region of interest" description="Disordered" evidence="1">
    <location>
        <begin position="63"/>
        <end position="147"/>
    </location>
</feature>
<keyword evidence="3" id="KW-1185">Reference proteome</keyword>